<dbReference type="EMBL" id="AZGZ01000032">
    <property type="protein sequence ID" value="KZZ87608.1"/>
    <property type="molecule type" value="Genomic_DNA"/>
</dbReference>
<dbReference type="AlphaFoldDB" id="A0A167VJ81"/>
<dbReference type="Proteomes" id="UP000242877">
    <property type="component" value="Unassembled WGS sequence"/>
</dbReference>
<accession>A0A167VJ81</accession>
<gene>
    <name evidence="1" type="ORF">AAP_05519</name>
</gene>
<keyword evidence="2" id="KW-1185">Reference proteome</keyword>
<evidence type="ECO:0000313" key="2">
    <source>
        <dbReference type="Proteomes" id="UP000242877"/>
    </source>
</evidence>
<evidence type="ECO:0000313" key="1">
    <source>
        <dbReference type="EMBL" id="KZZ87608.1"/>
    </source>
</evidence>
<name>A0A167VJ81_9EURO</name>
<organism evidence="1 2">
    <name type="scientific">Ascosphaera apis ARSEF 7405</name>
    <dbReference type="NCBI Taxonomy" id="392613"/>
    <lineage>
        <taxon>Eukaryota</taxon>
        <taxon>Fungi</taxon>
        <taxon>Dikarya</taxon>
        <taxon>Ascomycota</taxon>
        <taxon>Pezizomycotina</taxon>
        <taxon>Eurotiomycetes</taxon>
        <taxon>Eurotiomycetidae</taxon>
        <taxon>Onygenales</taxon>
        <taxon>Ascosphaeraceae</taxon>
        <taxon>Ascosphaera</taxon>
    </lineage>
</organism>
<protein>
    <submittedName>
        <fullName evidence="1">Uncharacterized protein</fullName>
    </submittedName>
</protein>
<proteinExistence type="predicted"/>
<comment type="caution">
    <text evidence="1">The sequence shown here is derived from an EMBL/GenBank/DDBJ whole genome shotgun (WGS) entry which is preliminary data.</text>
</comment>
<reference evidence="1 2" key="1">
    <citation type="journal article" date="2016" name="Genome Biol. Evol.">
        <title>Divergent and convergent evolution of fungal pathogenicity.</title>
        <authorList>
            <person name="Shang Y."/>
            <person name="Xiao G."/>
            <person name="Zheng P."/>
            <person name="Cen K."/>
            <person name="Zhan S."/>
            <person name="Wang C."/>
        </authorList>
    </citation>
    <scope>NUCLEOTIDE SEQUENCE [LARGE SCALE GENOMIC DNA]</scope>
    <source>
        <strain evidence="1 2">ARSEF 7405</strain>
    </source>
</reference>
<dbReference type="OrthoDB" id="5281682at2759"/>
<sequence length="732" mass="82853">MPRKRVPKSSKPTPKLATLKSLPEELHDEILDYIFGASPSLKYTVRFDPKVNREVPTDTGRWIDGLRYPRRKELSELALVCPAWRTAVQSRLFCHIKIKGTEEELQAAEAFLKKHPHVARHIRHIEIWIPSWNESSVPKTVFETRRRANAPRVINRAWLYKQSKVISKSTRATLQSIARLVHDHIPGAFILTINGGDAKKPEPVLLPDGIDRLARMSQVNVLNIRGAWNVIRSYKHWYYLNEALPNLNDARIDYARAKPAGHATVGRILSRLSPSIKTLHLTLENFHYDWGFFRGVKESGVMSGVFARRSTAVRTCIAQRQAVAAPPCGVRPTNGLMADEYHHLDHAEHTLPHLCRILGVAIMQLEVLSLTGRCCSFMFEIPTDILSQSHVKGSLKVLDIALKGCCSHSERKRRPMTMPTRKYAAAAASARENDTQIEIQQPEPGSEAKYIPGAHPDDAFMANALYDYSPGSIPDVEMLDIPPHGDKTVRKSNSNVQQWTRFRLPEGAPGEQRLNEYYVENINFNRLYDDIATRRMPNTEDPSIDIADEENIIAHHSLDDNGDHPIDHFTPSINGYIRAYGLANTGFIVFLKAFEDLIYSIVLALEQFPDLHTIRVRFVELDSLTSMANPYWEVKDGLVYGLWSETIAEALERIRPDWKYAEKLNKETPDVEMNVEANGQPNGESTGQLSLELGTGFRLDAQGNNQGRLRCFDVGTLEAALDQAKEEFWSRI</sequence>
<dbReference type="VEuPathDB" id="FungiDB:AAP_05519"/>